<reference evidence="1 2" key="1">
    <citation type="submission" date="2017-10" db="EMBL/GenBank/DDBJ databases">
        <title>Frigbacter circumglobatus gen. nov. sp. nov., isolated from sediment cultured in situ.</title>
        <authorList>
            <person name="Zhao Z."/>
        </authorList>
    </citation>
    <scope>NUCLEOTIDE SEQUENCE [LARGE SCALE GENOMIC DNA]</scope>
    <source>
        <strain evidence="1 2">ZYL</strain>
    </source>
</reference>
<dbReference type="EMBL" id="PDEM01000009">
    <property type="protein sequence ID" value="PHZ86204.1"/>
    <property type="molecule type" value="Genomic_DNA"/>
</dbReference>
<protein>
    <submittedName>
        <fullName evidence="1">Oxidoreductase</fullName>
    </submittedName>
</protein>
<gene>
    <name evidence="1" type="ORF">CRD36_05945</name>
</gene>
<dbReference type="PIRSF" id="PIRSF030820">
    <property type="entry name" value="UCP030820"/>
    <property type="match status" value="1"/>
</dbReference>
<dbReference type="RefSeq" id="WP_099471788.1">
    <property type="nucleotide sequence ID" value="NZ_CP041025.1"/>
</dbReference>
<dbReference type="Proteomes" id="UP000229730">
    <property type="component" value="Unassembled WGS sequence"/>
</dbReference>
<accession>A0A2G4YV26</accession>
<evidence type="ECO:0000313" key="2">
    <source>
        <dbReference type="Proteomes" id="UP000229730"/>
    </source>
</evidence>
<sequence length="157" mass="18334">MQIIKDKAIVEDQWVHFDGQGDLPDGDLIVSLDVWQTRANELQGRRVGLQLEPDQHPKDVRDELANFELIAINFPTFMDGRGYSYAKILRDRFGFEGEIRAVGDVMRDQMFYMQRCGFTAYEVKEGRDIHDAIKAFDDFSVKYQVSADEHIPIYRRR</sequence>
<keyword evidence="2" id="KW-1185">Reference proteome</keyword>
<dbReference type="OrthoDB" id="9800421at2"/>
<dbReference type="Pfam" id="PF06073">
    <property type="entry name" value="DUF934"/>
    <property type="match status" value="1"/>
</dbReference>
<proteinExistence type="predicted"/>
<dbReference type="AlphaFoldDB" id="A0A2G4YV26"/>
<evidence type="ECO:0000313" key="1">
    <source>
        <dbReference type="EMBL" id="PHZ86204.1"/>
    </source>
</evidence>
<comment type="caution">
    <text evidence="1">The sequence shown here is derived from an EMBL/GenBank/DDBJ whole genome shotgun (WGS) entry which is preliminary data.</text>
</comment>
<organism evidence="1 2">
    <name type="scientific">Paremcibacter congregatus</name>
    <dbReference type="NCBI Taxonomy" id="2043170"/>
    <lineage>
        <taxon>Bacteria</taxon>
        <taxon>Pseudomonadati</taxon>
        <taxon>Pseudomonadota</taxon>
        <taxon>Alphaproteobacteria</taxon>
        <taxon>Emcibacterales</taxon>
        <taxon>Emcibacteraceae</taxon>
        <taxon>Paremcibacter</taxon>
    </lineage>
</organism>
<dbReference type="InParanoid" id="A0A2G4YV26"/>
<name>A0A2G4YV26_9PROT</name>
<dbReference type="InterPro" id="IPR008318">
    <property type="entry name" value="UCP030820"/>
</dbReference>